<feature type="compositionally biased region" description="Basic and acidic residues" evidence="1">
    <location>
        <begin position="133"/>
        <end position="144"/>
    </location>
</feature>
<dbReference type="Proteomes" id="UP000540698">
    <property type="component" value="Unassembled WGS sequence"/>
</dbReference>
<dbReference type="Pfam" id="PF02575">
    <property type="entry name" value="YbaB_DNA_bd"/>
    <property type="match status" value="1"/>
</dbReference>
<dbReference type="Gene3D" id="3.30.1310.10">
    <property type="entry name" value="Nucleoid-associated protein YbaB-like domain"/>
    <property type="match status" value="1"/>
</dbReference>
<organism evidence="2 3">
    <name type="scientific">Nocardia gamkensis</name>
    <dbReference type="NCBI Taxonomy" id="352869"/>
    <lineage>
        <taxon>Bacteria</taxon>
        <taxon>Bacillati</taxon>
        <taxon>Actinomycetota</taxon>
        <taxon>Actinomycetes</taxon>
        <taxon>Mycobacteriales</taxon>
        <taxon>Nocardiaceae</taxon>
        <taxon>Nocardia</taxon>
    </lineage>
</organism>
<accession>A0A7X6R5E7</accession>
<dbReference type="RefSeq" id="WP_062971176.1">
    <property type="nucleotide sequence ID" value="NZ_JAAXOS010000012.1"/>
</dbReference>
<evidence type="ECO:0000256" key="1">
    <source>
        <dbReference type="SAM" id="MobiDB-lite"/>
    </source>
</evidence>
<reference evidence="2 3" key="1">
    <citation type="submission" date="2020-04" db="EMBL/GenBank/DDBJ databases">
        <title>MicrobeNet Type strains.</title>
        <authorList>
            <person name="Nicholson A.C."/>
        </authorList>
    </citation>
    <scope>NUCLEOTIDE SEQUENCE [LARGE SCALE GENOMIC DNA]</scope>
    <source>
        <strain evidence="2 3">DSM 44956</strain>
    </source>
</reference>
<comment type="caution">
    <text evidence="2">The sequence shown here is derived from an EMBL/GenBank/DDBJ whole genome shotgun (WGS) entry which is preliminary data.</text>
</comment>
<sequence>MDRWEREGLRSANNGMRNQLEHLLDSFERQQGRLADVFRELENARTRASSPDQSVEVTVDAAGVLTDLRLTAAAMRQTPEQLSGAIVDATRAAARRAQQQAEALAAPVDDDLDDLPDLPDISPGAPSLNEIRAFFRRDDEGSPR</sequence>
<keyword evidence="3" id="KW-1185">Reference proteome</keyword>
<dbReference type="GO" id="GO:0003677">
    <property type="term" value="F:DNA binding"/>
    <property type="evidence" value="ECO:0007669"/>
    <property type="project" value="InterPro"/>
</dbReference>
<dbReference type="InterPro" id="IPR004401">
    <property type="entry name" value="YbaB/EbfC"/>
</dbReference>
<gene>
    <name evidence="2" type="ORF">HGB38_24225</name>
</gene>
<feature type="compositionally biased region" description="Low complexity" evidence="1">
    <location>
        <begin position="98"/>
        <end position="107"/>
    </location>
</feature>
<proteinExistence type="predicted"/>
<protein>
    <submittedName>
        <fullName evidence="2">YbaB/EbfC family nucleoid-associated protein</fullName>
    </submittedName>
</protein>
<dbReference type="AlphaFoldDB" id="A0A7X6R5E7"/>
<dbReference type="SUPFAM" id="SSF82607">
    <property type="entry name" value="YbaB-like"/>
    <property type="match status" value="1"/>
</dbReference>
<dbReference type="InterPro" id="IPR036894">
    <property type="entry name" value="YbaB-like_sf"/>
</dbReference>
<feature type="region of interest" description="Disordered" evidence="1">
    <location>
        <begin position="98"/>
        <end position="144"/>
    </location>
</feature>
<evidence type="ECO:0000313" key="2">
    <source>
        <dbReference type="EMBL" id="NKY29302.1"/>
    </source>
</evidence>
<feature type="compositionally biased region" description="Acidic residues" evidence="1">
    <location>
        <begin position="108"/>
        <end position="117"/>
    </location>
</feature>
<evidence type="ECO:0000313" key="3">
    <source>
        <dbReference type="Proteomes" id="UP000540698"/>
    </source>
</evidence>
<dbReference type="EMBL" id="JAAXOS010000012">
    <property type="protein sequence ID" value="NKY29302.1"/>
    <property type="molecule type" value="Genomic_DNA"/>
</dbReference>
<name>A0A7X6R5E7_9NOCA</name>